<evidence type="ECO:0008006" key="4">
    <source>
        <dbReference type="Google" id="ProtNLM"/>
    </source>
</evidence>
<feature type="chain" id="PRO_5045768774" description="DUF4124 domain-containing protein" evidence="1">
    <location>
        <begin position="24"/>
        <end position="157"/>
    </location>
</feature>
<keyword evidence="3" id="KW-1185">Reference proteome</keyword>
<comment type="caution">
    <text evidence="2">The sequence shown here is derived from an EMBL/GenBank/DDBJ whole genome shotgun (WGS) entry which is preliminary data.</text>
</comment>
<name>A0ABV4VI47_9GAMM</name>
<evidence type="ECO:0000313" key="3">
    <source>
        <dbReference type="Proteomes" id="UP001576708"/>
    </source>
</evidence>
<gene>
    <name evidence="2" type="ORF">ACE02W_08975</name>
</gene>
<keyword evidence="1" id="KW-0732">Signal</keyword>
<dbReference type="RefSeq" id="WP_342201421.1">
    <property type="nucleotide sequence ID" value="NZ_JBCATE010000002.1"/>
</dbReference>
<sequence>MDRKSFVMLAVVLTSIPSFSAVAEVYKCADGKYQADPCDETSKPVDLSNVGSVVKSGNSSSYGATDYGKKQEISSYIDNQRISREITKLENDRKRVIERRDQRMRDLQNGRRYANNNLAGATWQQSLAQEMAAVAQQADTQVASIDRQISNLRNELK</sequence>
<organism evidence="2 3">
    <name type="scientific">Shewanella mangrovisoli</name>
    <dbReference type="NCBI Taxonomy" id="2864211"/>
    <lineage>
        <taxon>Bacteria</taxon>
        <taxon>Pseudomonadati</taxon>
        <taxon>Pseudomonadota</taxon>
        <taxon>Gammaproteobacteria</taxon>
        <taxon>Alteromonadales</taxon>
        <taxon>Shewanellaceae</taxon>
        <taxon>Shewanella</taxon>
    </lineage>
</organism>
<feature type="signal peptide" evidence="1">
    <location>
        <begin position="1"/>
        <end position="23"/>
    </location>
</feature>
<protein>
    <recommendedName>
        <fullName evidence="4">DUF4124 domain-containing protein</fullName>
    </recommendedName>
</protein>
<proteinExistence type="predicted"/>
<dbReference type="EMBL" id="JBHFGU010000002">
    <property type="protein sequence ID" value="MFB2619932.1"/>
    <property type="molecule type" value="Genomic_DNA"/>
</dbReference>
<reference evidence="2 3" key="1">
    <citation type="submission" date="2024-09" db="EMBL/GenBank/DDBJ databases">
        <authorList>
            <person name="Zhang Y."/>
        </authorList>
    </citation>
    <scope>NUCLEOTIDE SEQUENCE [LARGE SCALE GENOMIC DNA]</scope>
    <source>
        <strain evidence="2 3">ZJ318</strain>
    </source>
</reference>
<evidence type="ECO:0000313" key="2">
    <source>
        <dbReference type="EMBL" id="MFB2619932.1"/>
    </source>
</evidence>
<dbReference type="Proteomes" id="UP001576708">
    <property type="component" value="Unassembled WGS sequence"/>
</dbReference>
<evidence type="ECO:0000256" key="1">
    <source>
        <dbReference type="SAM" id="SignalP"/>
    </source>
</evidence>
<accession>A0ABV4VI47</accession>